<evidence type="ECO:0000313" key="2">
    <source>
        <dbReference type="EMBL" id="CAJ1963526.1"/>
    </source>
</evidence>
<evidence type="ECO:0000313" key="3">
    <source>
        <dbReference type="Proteomes" id="UP001295423"/>
    </source>
</evidence>
<gene>
    <name evidence="2" type="ORF">CYCCA115_LOCUS20206</name>
</gene>
<feature type="transmembrane region" description="Helical" evidence="1">
    <location>
        <begin position="6"/>
        <end position="27"/>
    </location>
</feature>
<evidence type="ECO:0000256" key="1">
    <source>
        <dbReference type="SAM" id="Phobius"/>
    </source>
</evidence>
<keyword evidence="3" id="KW-1185">Reference proteome</keyword>
<reference evidence="2" key="1">
    <citation type="submission" date="2023-08" db="EMBL/GenBank/DDBJ databases">
        <authorList>
            <person name="Audoor S."/>
            <person name="Bilcke G."/>
        </authorList>
    </citation>
    <scope>NUCLEOTIDE SEQUENCE</scope>
</reference>
<organism evidence="2 3">
    <name type="scientific">Cylindrotheca closterium</name>
    <dbReference type="NCBI Taxonomy" id="2856"/>
    <lineage>
        <taxon>Eukaryota</taxon>
        <taxon>Sar</taxon>
        <taxon>Stramenopiles</taxon>
        <taxon>Ochrophyta</taxon>
        <taxon>Bacillariophyta</taxon>
        <taxon>Bacillariophyceae</taxon>
        <taxon>Bacillariophycidae</taxon>
        <taxon>Bacillariales</taxon>
        <taxon>Bacillariaceae</taxon>
        <taxon>Cylindrotheca</taxon>
    </lineage>
</organism>
<dbReference type="EMBL" id="CAKOGP040002147">
    <property type="protein sequence ID" value="CAJ1963526.1"/>
    <property type="molecule type" value="Genomic_DNA"/>
</dbReference>
<keyword evidence="1" id="KW-0472">Membrane</keyword>
<dbReference type="Proteomes" id="UP001295423">
    <property type="component" value="Unassembled WGS sequence"/>
</dbReference>
<name>A0AAD2PWY6_9STRA</name>
<sequence>MRQCALFSYLFYCILYGGRLYLPFVFVEANGNVFLRGVVNTQPQTVSGKADVLGVNCPGARSLKDIPVVTGGTTSIIIQQSEPSALASSISNDGSMSFSQEVLYKCSEDPSLLAAPGVWYSVVGTDASIHASLLFENESVQKMAVFEATDGCQPSQCLMVSNSFDRQLDWFAESDTTYLVKVFGASAAQSGPFVLQMEEISSPRPHNDRCHTAEALQIGIVTRDASFEAWPHGLANAECNLDAHSRGLFYALEGTGQVITITLRPNISEGKLGLVILSGDDCGICMGHSRFVTAIDSKQIINLPTQIGEMYHILVSGEDIGDAGSFQLSAS</sequence>
<dbReference type="AlphaFoldDB" id="A0AAD2PWY6"/>
<comment type="caution">
    <text evidence="2">The sequence shown here is derived from an EMBL/GenBank/DDBJ whole genome shotgun (WGS) entry which is preliminary data.</text>
</comment>
<proteinExistence type="predicted"/>
<keyword evidence="1" id="KW-0812">Transmembrane</keyword>
<protein>
    <submittedName>
        <fullName evidence="2">Uncharacterized protein</fullName>
    </submittedName>
</protein>
<accession>A0AAD2PWY6</accession>
<keyword evidence="1" id="KW-1133">Transmembrane helix</keyword>